<sequence length="294" mass="30246">MASPCRISGNQPTASSWRSVRMPHHATVARTLQQRYRLRWHGLLIGSFTLLLMGCSAHVQMLLGVDSLALRYLVTLSVGYLGYLLVLRAWAARLVRQRKFGDSGADGGGGGDALDLVTELPWPRGGCSDVGVPLPRTGGGDFGGGGASGEFDGPGPSGLPDAVLNGGSESSTLVDLASGAADAMGSADEGAVVVVPVVAIFLIGAALILGAGSLAMLFFGWDVLLTVAVELAFSVATARAAVGVEREGWLTAAVRLTWKPLLGALVCAVLLGAGIDHFLPDVHSLPAAVKLLRG</sequence>
<organism evidence="2 3">
    <name type="scientific">Acidovorax carolinensis</name>
    <dbReference type="NCBI Taxonomy" id="553814"/>
    <lineage>
        <taxon>Bacteria</taxon>
        <taxon>Pseudomonadati</taxon>
        <taxon>Pseudomonadota</taxon>
        <taxon>Betaproteobacteria</taxon>
        <taxon>Burkholderiales</taxon>
        <taxon>Comamonadaceae</taxon>
        <taxon>Acidovorax</taxon>
    </lineage>
</organism>
<feature type="transmembrane region" description="Helical" evidence="1">
    <location>
        <begin position="40"/>
        <end position="63"/>
    </location>
</feature>
<dbReference type="AlphaFoldDB" id="A0A240TZE9"/>
<keyword evidence="3" id="KW-1185">Reference proteome</keyword>
<name>A0A240TZE9_9BURK</name>
<feature type="transmembrane region" description="Helical" evidence="1">
    <location>
        <begin position="256"/>
        <end position="275"/>
    </location>
</feature>
<feature type="transmembrane region" description="Helical" evidence="1">
    <location>
        <begin position="69"/>
        <end position="90"/>
    </location>
</feature>
<gene>
    <name evidence="2" type="ORF">CBP34_00935</name>
</gene>
<dbReference type="RefSeq" id="WP_094097034.1">
    <property type="nucleotide sequence ID" value="NZ_CP021361.1"/>
</dbReference>
<feature type="transmembrane region" description="Helical" evidence="1">
    <location>
        <begin position="191"/>
        <end position="217"/>
    </location>
</feature>
<evidence type="ECO:0000313" key="3">
    <source>
        <dbReference type="Proteomes" id="UP000194432"/>
    </source>
</evidence>
<keyword evidence="1" id="KW-0812">Transmembrane</keyword>
<protein>
    <submittedName>
        <fullName evidence="2">Uncharacterized protein</fullName>
    </submittedName>
</protein>
<dbReference type="Proteomes" id="UP000194432">
    <property type="component" value="Chromosome 1"/>
</dbReference>
<accession>A0A240TZE9</accession>
<keyword evidence="1" id="KW-1133">Transmembrane helix</keyword>
<evidence type="ECO:0000313" key="2">
    <source>
        <dbReference type="EMBL" id="ART50511.1"/>
    </source>
</evidence>
<feature type="transmembrane region" description="Helical" evidence="1">
    <location>
        <begin position="223"/>
        <end position="244"/>
    </location>
</feature>
<dbReference type="KEGG" id="acin:CBP34_00935"/>
<evidence type="ECO:0000256" key="1">
    <source>
        <dbReference type="SAM" id="Phobius"/>
    </source>
</evidence>
<dbReference type="EMBL" id="CP021361">
    <property type="protein sequence ID" value="ART50511.1"/>
    <property type="molecule type" value="Genomic_DNA"/>
</dbReference>
<proteinExistence type="predicted"/>
<keyword evidence="1" id="KW-0472">Membrane</keyword>
<reference evidence="2 3" key="1">
    <citation type="submission" date="2017-05" db="EMBL/GenBank/DDBJ databases">
        <title>Polyphasic characterization of four soil-derived phenanthrene-degrading Acidovorax strains and proposal of Acidovorax phenanthrenivorans sp. nov.</title>
        <authorList>
            <person name="Singleton D.R."/>
            <person name="Lee J."/>
            <person name="Dickey A.N."/>
            <person name="Stroud A."/>
            <person name="Scholl E.H."/>
            <person name="Wright F.A."/>
            <person name="Aitken M.D."/>
        </authorList>
    </citation>
    <scope>NUCLEOTIDE SEQUENCE [LARGE SCALE GENOMIC DNA]</scope>
    <source>
        <strain evidence="2">NA3</strain>
    </source>
</reference>